<dbReference type="InterPro" id="IPR036366">
    <property type="entry name" value="PGBDSf"/>
</dbReference>
<accession>A0A6J5L679</accession>
<evidence type="ECO:0000259" key="2">
    <source>
        <dbReference type="Pfam" id="PF01471"/>
    </source>
</evidence>
<dbReference type="GO" id="GO:0004568">
    <property type="term" value="F:chitinase activity"/>
    <property type="evidence" value="ECO:0007669"/>
    <property type="project" value="InterPro"/>
</dbReference>
<dbReference type="Gene3D" id="1.10.530.10">
    <property type="match status" value="1"/>
</dbReference>
<dbReference type="InterPro" id="IPR023346">
    <property type="entry name" value="Lysozyme-like_dom_sf"/>
</dbReference>
<evidence type="ECO:0000259" key="1">
    <source>
        <dbReference type="Pfam" id="PF00182"/>
    </source>
</evidence>
<dbReference type="PANTHER" id="PTHR34408">
    <property type="entry name" value="FAMILY PROTEIN, PUTATIVE-RELATED"/>
    <property type="match status" value="1"/>
</dbReference>
<name>A0A6J5L679_9CAUD</name>
<dbReference type="InterPro" id="IPR000726">
    <property type="entry name" value="Glyco_hydro_19_cat"/>
</dbReference>
<feature type="domain" description="Glycoside hydrolase family 19 catalytic" evidence="1">
    <location>
        <begin position="112"/>
        <end position="223"/>
    </location>
</feature>
<protein>
    <submittedName>
        <fullName evidence="3">COG3179 Predicted chitinase</fullName>
    </submittedName>
</protein>
<dbReference type="EMBL" id="LR796235">
    <property type="protein sequence ID" value="CAB4129864.1"/>
    <property type="molecule type" value="Genomic_DNA"/>
</dbReference>
<dbReference type="PANTHER" id="PTHR34408:SF1">
    <property type="entry name" value="GLYCOSYL HYDROLASE FAMILY 19 DOMAIN-CONTAINING PROTEIN HI_1415"/>
    <property type="match status" value="1"/>
</dbReference>
<dbReference type="Pfam" id="PF01471">
    <property type="entry name" value="PG_binding_1"/>
    <property type="match status" value="1"/>
</dbReference>
<proteinExistence type="predicted"/>
<dbReference type="InterPro" id="IPR002477">
    <property type="entry name" value="Peptidoglycan-bd-like"/>
</dbReference>
<organism evidence="3">
    <name type="scientific">uncultured Caudovirales phage</name>
    <dbReference type="NCBI Taxonomy" id="2100421"/>
    <lineage>
        <taxon>Viruses</taxon>
        <taxon>Duplodnaviria</taxon>
        <taxon>Heunggongvirae</taxon>
        <taxon>Uroviricota</taxon>
        <taxon>Caudoviricetes</taxon>
        <taxon>Peduoviridae</taxon>
        <taxon>Maltschvirus</taxon>
        <taxon>Maltschvirus maltsch</taxon>
    </lineage>
</organism>
<gene>
    <name evidence="3" type="ORF">UFOVP117_137</name>
</gene>
<dbReference type="SUPFAM" id="SSF47090">
    <property type="entry name" value="PGBD-like"/>
    <property type="match status" value="1"/>
</dbReference>
<dbReference type="InterPro" id="IPR052354">
    <property type="entry name" value="Cell_Wall_Dynamics_Protein"/>
</dbReference>
<reference evidence="3" key="1">
    <citation type="submission" date="2020-04" db="EMBL/GenBank/DDBJ databases">
        <authorList>
            <person name="Chiriac C."/>
            <person name="Salcher M."/>
            <person name="Ghai R."/>
            <person name="Kavagutti S V."/>
        </authorList>
    </citation>
    <scope>NUCLEOTIDE SEQUENCE</scope>
</reference>
<dbReference type="GO" id="GO:0016998">
    <property type="term" value="P:cell wall macromolecule catabolic process"/>
    <property type="evidence" value="ECO:0007669"/>
    <property type="project" value="InterPro"/>
</dbReference>
<sequence length="277" mass="30175">MLLKIGSKGEDVKKLQAKLGTTDDGSFGPGTEKLVKEWQAANGLTADGVVGDGTWSKMFPTTQPVQVVKEDVVIPTSSEFKLQNLKGHVPDAVIAQIPDTAKKFNITNPLRLAHFLAQCGHESGGFKAVSENLNYSADGLKKIFGKYFPGNLNESYAKQPEKIASRVYGGRMGNGDESTGEGFKFRGRGYIQLTGKQNYTNFAKFIGEDTVSNPDLVATKYPLASAAFFFDSNKLWSICDKGADEATVTSVTKRVNGGTIGLPDRIKHFNEYYNLLK</sequence>
<dbReference type="Gene3D" id="1.10.101.10">
    <property type="entry name" value="PGBD-like superfamily/PGBD"/>
    <property type="match status" value="1"/>
</dbReference>
<dbReference type="GO" id="GO:0006032">
    <property type="term" value="P:chitin catabolic process"/>
    <property type="evidence" value="ECO:0007669"/>
    <property type="project" value="InterPro"/>
</dbReference>
<dbReference type="InterPro" id="IPR036365">
    <property type="entry name" value="PGBD-like_sf"/>
</dbReference>
<dbReference type="SUPFAM" id="SSF53955">
    <property type="entry name" value="Lysozyme-like"/>
    <property type="match status" value="1"/>
</dbReference>
<dbReference type="Pfam" id="PF00182">
    <property type="entry name" value="Glyco_hydro_19"/>
    <property type="match status" value="1"/>
</dbReference>
<feature type="domain" description="Peptidoglycan binding-like" evidence="2">
    <location>
        <begin position="9"/>
        <end position="58"/>
    </location>
</feature>
<evidence type="ECO:0000313" key="3">
    <source>
        <dbReference type="EMBL" id="CAB4129864.1"/>
    </source>
</evidence>